<keyword evidence="3" id="KW-1185">Reference proteome</keyword>
<feature type="domain" description="Mab-21-like HhH/H2TH-like" evidence="1">
    <location>
        <begin position="340"/>
        <end position="423"/>
    </location>
</feature>
<dbReference type="AlphaFoldDB" id="A0AAW1MGJ1"/>
<dbReference type="Pfam" id="PF20266">
    <property type="entry name" value="Mab-21_C"/>
    <property type="match status" value="1"/>
</dbReference>
<protein>
    <submittedName>
        <fullName evidence="2">Mab-21 protein HhH/H2TH-like domain</fullName>
    </submittedName>
</protein>
<sequence>MKKTMRSKSREKIEFRARLNEVILPASKLKLCPDQLHNLNFIFQRKLDEWRRSDDPSVLLAKSVSERLIQRLVCGAGILDSRFASKFLITLNNPDNANSINLKYLIRIDALSVPTLYSNDTKPSYNIIEQEPDIPNGYAKIRLHSGLLRDWSEFTNSAGYLRRDKIQAKFVELLAKAAGNDGPVSPLQIDESVVDAESLHYILHLPAEQQIFYGAGGNSPRYPDPRDLRLAIVDEPNGIRLRIEFLSPALANISINVRLLVAVGVDSWSASTDFPFRVSLGHSDCLLYYTAAQTGIYLVGFGVHSSSWQIRLPGAEHTILNHYNQDSAITTIMDVLYLVLQEIYQRFGRKKQTSYKILNKYILRTMLLYELEMDTSNPTTAIINWSPLYISTHVVEILDRLVVLLQREQVSNYFFKKANLLANPGHLCEEDYLIEARKVQQYLLRLFDESLMSFKGNIEYAKMMTLINTEITLLTKWKEIVDGLSPPQSTRGRRMCLAFAANNVDAAFAQYTCRQLEYVGFLLKNMVNVRENIWQNDDNVWMSSIHDHSRDHPIEDIAYILVTILEQARDIYCEECPNTKIIGKLKLYFNSSTAKLTELVRRDKDITYTNITDDIMLVKIILKWLYKAMDQNKKCLAVILRPFLNTLFIASHAISWHMEQAKNKGMDDELNALGAFCKLINEGRVTPAEGLMDAYSKKWSWAKTMLELVGEGSLRLVFAPERYRVSRHILAMPVSKKPRRGRSSDGYNVKRSLSFNERNYFNSLLNKGQRTISNQPSHCQIKQMSPLNLTIQEFTRRGNHRCFGDIFESMIKMHKINVLQDVFSSLPEDERRELHEMIHQLSMEKTKKTTSTKWSNTLPSIKKVPPHAKLEDIQTYTPTNEEGGFRAEQCGTTLSSPNKFHELMKKLEKKDSLIGSCRAARLKEDNSIVYFHENFKTKSLTLSCRSKGK</sequence>
<proteinExistence type="predicted"/>
<reference evidence="2 3" key="1">
    <citation type="journal article" date="2024" name="BMC Genomics">
        <title>De novo assembly and annotation of Popillia japonica's genome with initial clues to its potential as an invasive pest.</title>
        <authorList>
            <person name="Cucini C."/>
            <person name="Boschi S."/>
            <person name="Funari R."/>
            <person name="Cardaioli E."/>
            <person name="Iannotti N."/>
            <person name="Marturano G."/>
            <person name="Paoli F."/>
            <person name="Bruttini M."/>
            <person name="Carapelli A."/>
            <person name="Frati F."/>
            <person name="Nardi F."/>
        </authorList>
    </citation>
    <scope>NUCLEOTIDE SEQUENCE [LARGE SCALE GENOMIC DNA]</scope>
    <source>
        <strain evidence="2">DMR45628</strain>
    </source>
</reference>
<organism evidence="2 3">
    <name type="scientific">Popillia japonica</name>
    <name type="common">Japanese beetle</name>
    <dbReference type="NCBI Taxonomy" id="7064"/>
    <lineage>
        <taxon>Eukaryota</taxon>
        <taxon>Metazoa</taxon>
        <taxon>Ecdysozoa</taxon>
        <taxon>Arthropoda</taxon>
        <taxon>Hexapoda</taxon>
        <taxon>Insecta</taxon>
        <taxon>Pterygota</taxon>
        <taxon>Neoptera</taxon>
        <taxon>Endopterygota</taxon>
        <taxon>Coleoptera</taxon>
        <taxon>Polyphaga</taxon>
        <taxon>Scarabaeiformia</taxon>
        <taxon>Scarabaeidae</taxon>
        <taxon>Rutelinae</taxon>
        <taxon>Popillia</taxon>
    </lineage>
</organism>
<comment type="caution">
    <text evidence="2">The sequence shown here is derived from an EMBL/GenBank/DDBJ whole genome shotgun (WGS) entry which is preliminary data.</text>
</comment>
<dbReference type="InterPro" id="IPR046906">
    <property type="entry name" value="Mab-21_HhH/H2TH-like"/>
</dbReference>
<evidence type="ECO:0000313" key="3">
    <source>
        <dbReference type="Proteomes" id="UP001458880"/>
    </source>
</evidence>
<name>A0AAW1MGJ1_POPJA</name>
<dbReference type="PANTHER" id="PTHR10656">
    <property type="entry name" value="CELL FATE DETERMINING PROTEIN MAB21-RELATED"/>
    <property type="match status" value="1"/>
</dbReference>
<evidence type="ECO:0000259" key="1">
    <source>
        <dbReference type="Pfam" id="PF20266"/>
    </source>
</evidence>
<accession>A0AAW1MGJ1</accession>
<dbReference type="Gene3D" id="1.10.1410.40">
    <property type="match status" value="1"/>
</dbReference>
<dbReference type="EMBL" id="JASPKY010000045">
    <property type="protein sequence ID" value="KAK9745769.1"/>
    <property type="molecule type" value="Genomic_DNA"/>
</dbReference>
<gene>
    <name evidence="2" type="ORF">QE152_g6606</name>
</gene>
<dbReference type="Proteomes" id="UP001458880">
    <property type="component" value="Unassembled WGS sequence"/>
</dbReference>
<dbReference type="PANTHER" id="PTHR10656:SF70">
    <property type="entry name" value="PROTEIN MAB-21-RELATED"/>
    <property type="match status" value="1"/>
</dbReference>
<evidence type="ECO:0000313" key="2">
    <source>
        <dbReference type="EMBL" id="KAK9745769.1"/>
    </source>
</evidence>